<protein>
    <submittedName>
        <fullName evidence="2">Uncharacterized protein</fullName>
    </submittedName>
</protein>
<dbReference type="EMBL" id="HBFR01022114">
    <property type="protein sequence ID" value="CAD8888707.1"/>
    <property type="molecule type" value="Transcribed_RNA"/>
</dbReference>
<proteinExistence type="predicted"/>
<evidence type="ECO:0000313" key="2">
    <source>
        <dbReference type="EMBL" id="CAD8888707.1"/>
    </source>
</evidence>
<evidence type="ECO:0000256" key="1">
    <source>
        <dbReference type="SAM" id="MobiDB-lite"/>
    </source>
</evidence>
<dbReference type="EMBL" id="HBFR01022125">
    <property type="protein sequence ID" value="CAD8888716.1"/>
    <property type="molecule type" value="Transcribed_RNA"/>
</dbReference>
<dbReference type="AlphaFoldDB" id="A0A6U5HCP2"/>
<name>A0A6U5HCP2_9STRA</name>
<evidence type="ECO:0000313" key="3">
    <source>
        <dbReference type="EMBL" id="CAD8888716.1"/>
    </source>
</evidence>
<gene>
    <name evidence="2" type="ORF">CHYS00102_LOCUS15907</name>
    <name evidence="3" type="ORF">CHYS00102_LOCUS15916</name>
</gene>
<feature type="region of interest" description="Disordered" evidence="1">
    <location>
        <begin position="28"/>
        <end position="82"/>
    </location>
</feature>
<accession>A0A6U5HCP2</accession>
<feature type="compositionally biased region" description="Low complexity" evidence="1">
    <location>
        <begin position="66"/>
        <end position="75"/>
    </location>
</feature>
<sequence length="553" mass="59744">MLKYGIIDKEPPDLENIETNIVKVPQIFPIQPEKSQKPATMEPIVHDTSHEDDDKDDKDAVDDSSIRLSSSIPSPNTNETGDWFTSTYAPVLTPDDPEKFTDNIGSSLGEVLGKINDEGLSVVSDPGEAMSVAVGQFVDDANSVMSSPEVRSIQGKLNEFAVGTCDTIKQFINSPDVQKGIGYAKDSIQNYVSGNAPVSSSDQVLKELESIEIVPNTAATNDEKKYNFVMCNSVEIDDADFDIPQQENIVIPECSPSKVTKVYSNPTRNITLEKEGVAHSNRTTNATSAVTGDGDSKEAESIIASSNEAKINNGNISVSNGSSLEQNMQEKLDQFVTDAWINADTIINNPEVKKVIDSLNNQFVAGTKIASDSINNLIERSEKTDDNTDGLVAIPNFGKSKITNSTNLEKTAISDNDSLSKTDAPGLVSAAFNSMLEQVNEITQNNSTSSVHEAFSSLLFPSDTATTPDKSDKHIKTDLSSDSVINSSLCCIEDLDTTASLCLTKDNNSCSPPSPASVATNIDNCNQSDSVTKEQERNEQKLNTNLRCELPFE</sequence>
<feature type="compositionally biased region" description="Acidic residues" evidence="1">
    <location>
        <begin position="50"/>
        <end position="62"/>
    </location>
</feature>
<reference evidence="2" key="1">
    <citation type="submission" date="2021-01" db="EMBL/GenBank/DDBJ databases">
        <authorList>
            <person name="Corre E."/>
            <person name="Pelletier E."/>
            <person name="Niang G."/>
            <person name="Scheremetjew M."/>
            <person name="Finn R."/>
            <person name="Kale V."/>
            <person name="Holt S."/>
            <person name="Cochrane G."/>
            <person name="Meng A."/>
            <person name="Brown T."/>
            <person name="Cohen L."/>
        </authorList>
    </citation>
    <scope>NUCLEOTIDE SEQUENCE</scope>
    <source>
        <strain evidence="2">308</strain>
    </source>
</reference>
<organism evidence="2">
    <name type="scientific">Corethron hystrix</name>
    <dbReference type="NCBI Taxonomy" id="216773"/>
    <lineage>
        <taxon>Eukaryota</taxon>
        <taxon>Sar</taxon>
        <taxon>Stramenopiles</taxon>
        <taxon>Ochrophyta</taxon>
        <taxon>Bacillariophyta</taxon>
        <taxon>Coscinodiscophyceae</taxon>
        <taxon>Corethrophycidae</taxon>
        <taxon>Corethrales</taxon>
        <taxon>Corethraceae</taxon>
        <taxon>Corethron</taxon>
    </lineage>
</organism>